<gene>
    <name evidence="2" type="ORF">B0H17DRAFT_1136104</name>
</gene>
<evidence type="ECO:0000313" key="3">
    <source>
        <dbReference type="Proteomes" id="UP001221757"/>
    </source>
</evidence>
<sequence length="283" mass="31178">MSSGNTHSNKRFEVTPELKKRWGRMEALDRYEAKKHEVEKARPESIAKASEARCKADASFREMHHRRKFHKKYRAAKYLDYYVPLLNKFGYDLAGVKIHVPDEDFYMEGDDTPPWYSLGAHMDCSLDSSTRPPSSISLSHTPNVPASAHPTVAARGLPTASSSASTNRAAAPAAASLSAASTQQHGFYVIERTRVLHNDRAAAMAMAGGNSFCIFLQLVNVIEAAVIQARFTGVARVHSLISRATGLIFSDAQSAFENAGPTGVTVYKGNDEQTHNLCQRYMN</sequence>
<reference evidence="2" key="1">
    <citation type="submission" date="2023-03" db="EMBL/GenBank/DDBJ databases">
        <title>Massive genome expansion in bonnet fungi (Mycena s.s.) driven by repeated elements and novel gene families across ecological guilds.</title>
        <authorList>
            <consortium name="Lawrence Berkeley National Laboratory"/>
            <person name="Harder C.B."/>
            <person name="Miyauchi S."/>
            <person name="Viragh M."/>
            <person name="Kuo A."/>
            <person name="Thoen E."/>
            <person name="Andreopoulos B."/>
            <person name="Lu D."/>
            <person name="Skrede I."/>
            <person name="Drula E."/>
            <person name="Henrissat B."/>
            <person name="Morin E."/>
            <person name="Kohler A."/>
            <person name="Barry K."/>
            <person name="LaButti K."/>
            <person name="Morin E."/>
            <person name="Salamov A."/>
            <person name="Lipzen A."/>
            <person name="Mereny Z."/>
            <person name="Hegedus B."/>
            <person name="Baldrian P."/>
            <person name="Stursova M."/>
            <person name="Weitz H."/>
            <person name="Taylor A."/>
            <person name="Grigoriev I.V."/>
            <person name="Nagy L.G."/>
            <person name="Martin F."/>
            <person name="Kauserud H."/>
        </authorList>
    </citation>
    <scope>NUCLEOTIDE SEQUENCE</scope>
    <source>
        <strain evidence="2">CBHHK067</strain>
    </source>
</reference>
<dbReference type="EMBL" id="JARKIE010000085">
    <property type="protein sequence ID" value="KAJ7687749.1"/>
    <property type="molecule type" value="Genomic_DNA"/>
</dbReference>
<name>A0AAD7DDB1_MYCRO</name>
<feature type="compositionally biased region" description="Low complexity" evidence="1">
    <location>
        <begin position="127"/>
        <end position="139"/>
    </location>
</feature>
<evidence type="ECO:0000313" key="2">
    <source>
        <dbReference type="EMBL" id="KAJ7687749.1"/>
    </source>
</evidence>
<protein>
    <submittedName>
        <fullName evidence="2">Uncharacterized protein</fullName>
    </submittedName>
</protein>
<comment type="caution">
    <text evidence="2">The sequence shown here is derived from an EMBL/GenBank/DDBJ whole genome shotgun (WGS) entry which is preliminary data.</text>
</comment>
<keyword evidence="3" id="KW-1185">Reference proteome</keyword>
<accession>A0AAD7DDB1</accession>
<evidence type="ECO:0000256" key="1">
    <source>
        <dbReference type="SAM" id="MobiDB-lite"/>
    </source>
</evidence>
<dbReference type="Proteomes" id="UP001221757">
    <property type="component" value="Unassembled WGS sequence"/>
</dbReference>
<proteinExistence type="predicted"/>
<organism evidence="2 3">
    <name type="scientific">Mycena rosella</name>
    <name type="common">Pink bonnet</name>
    <name type="synonym">Agaricus rosellus</name>
    <dbReference type="NCBI Taxonomy" id="1033263"/>
    <lineage>
        <taxon>Eukaryota</taxon>
        <taxon>Fungi</taxon>
        <taxon>Dikarya</taxon>
        <taxon>Basidiomycota</taxon>
        <taxon>Agaricomycotina</taxon>
        <taxon>Agaricomycetes</taxon>
        <taxon>Agaricomycetidae</taxon>
        <taxon>Agaricales</taxon>
        <taxon>Marasmiineae</taxon>
        <taxon>Mycenaceae</taxon>
        <taxon>Mycena</taxon>
    </lineage>
</organism>
<dbReference type="AlphaFoldDB" id="A0AAD7DDB1"/>
<feature type="region of interest" description="Disordered" evidence="1">
    <location>
        <begin position="127"/>
        <end position="150"/>
    </location>
</feature>